<evidence type="ECO:0000313" key="3">
    <source>
        <dbReference type="EMBL" id="PTX51431.1"/>
    </source>
</evidence>
<comment type="caution">
    <text evidence="3">The sequence shown here is derived from an EMBL/GenBank/DDBJ whole genome shotgun (WGS) entry which is preliminary data.</text>
</comment>
<organism evidence="3 4">
    <name type="scientific">Allosediminivita pacifica</name>
    <dbReference type="NCBI Taxonomy" id="1267769"/>
    <lineage>
        <taxon>Bacteria</taxon>
        <taxon>Pseudomonadati</taxon>
        <taxon>Pseudomonadota</taxon>
        <taxon>Alphaproteobacteria</taxon>
        <taxon>Rhodobacterales</taxon>
        <taxon>Paracoccaceae</taxon>
        <taxon>Allosediminivita</taxon>
    </lineage>
</organism>
<evidence type="ECO:0000313" key="4">
    <source>
        <dbReference type="Proteomes" id="UP000244069"/>
    </source>
</evidence>
<accession>A0A2T6B5R9</accession>
<feature type="region of interest" description="Disordered" evidence="1">
    <location>
        <begin position="1"/>
        <end position="34"/>
    </location>
</feature>
<dbReference type="Proteomes" id="UP000244069">
    <property type="component" value="Unassembled WGS sequence"/>
</dbReference>
<feature type="compositionally biased region" description="Low complexity" evidence="1">
    <location>
        <begin position="23"/>
        <end position="34"/>
    </location>
</feature>
<name>A0A2T6B5R9_9RHOB</name>
<dbReference type="OrthoDB" id="370565at2"/>
<dbReference type="Pfam" id="PF16697">
    <property type="entry name" value="Yop-YscD_cpl"/>
    <property type="match status" value="1"/>
</dbReference>
<dbReference type="Gene3D" id="2.60.200.20">
    <property type="match status" value="1"/>
</dbReference>
<keyword evidence="4" id="KW-1185">Reference proteome</keyword>
<dbReference type="CDD" id="cd00060">
    <property type="entry name" value="FHA"/>
    <property type="match status" value="1"/>
</dbReference>
<dbReference type="AlphaFoldDB" id="A0A2T6B5R9"/>
<sequence>MPNDRGDKNTRLISRTGGASRGTAQPAATAPPKTRIIGTRLGEEAAKAAAEAGATDDTPMADAPDLPVTGWLVVMKGPGQGKAVEIHEGLNDIGRDPERAICLDFGDGAISREAHAILVYEPRERSFFFNHAGQRNLVRLNETAVMTPQQLNHGDMLEIGETHLRFVAFCGPDFDWAELD</sequence>
<protein>
    <submittedName>
        <fullName evidence="3">Type III secretion system (T3SS) inner membrane Yop/YscD-like protein</fullName>
    </submittedName>
</protein>
<feature type="domain" description="YscD cytoplasmic" evidence="2">
    <location>
        <begin position="74"/>
        <end position="167"/>
    </location>
</feature>
<proteinExistence type="predicted"/>
<dbReference type="RefSeq" id="WP_158273996.1">
    <property type="nucleotide sequence ID" value="NZ_BMEZ01000003.1"/>
</dbReference>
<evidence type="ECO:0000259" key="2">
    <source>
        <dbReference type="Pfam" id="PF16697"/>
    </source>
</evidence>
<reference evidence="3 4" key="1">
    <citation type="submission" date="2018-04" db="EMBL/GenBank/DDBJ databases">
        <title>Genomic Encyclopedia of Archaeal and Bacterial Type Strains, Phase II (KMG-II): from individual species to whole genera.</title>
        <authorList>
            <person name="Goeker M."/>
        </authorList>
    </citation>
    <scope>NUCLEOTIDE SEQUENCE [LARGE SCALE GENOMIC DNA]</scope>
    <source>
        <strain evidence="3 4">DSM 29329</strain>
    </source>
</reference>
<dbReference type="InterPro" id="IPR032030">
    <property type="entry name" value="YscD_cytoplasmic_dom"/>
</dbReference>
<evidence type="ECO:0000256" key="1">
    <source>
        <dbReference type="SAM" id="MobiDB-lite"/>
    </source>
</evidence>
<feature type="compositionally biased region" description="Basic and acidic residues" evidence="1">
    <location>
        <begin position="1"/>
        <end position="10"/>
    </location>
</feature>
<dbReference type="EMBL" id="QBKN01000003">
    <property type="protein sequence ID" value="PTX51431.1"/>
    <property type="molecule type" value="Genomic_DNA"/>
</dbReference>
<gene>
    <name evidence="3" type="ORF">C8N44_103175</name>
</gene>
<dbReference type="SUPFAM" id="SSF49879">
    <property type="entry name" value="SMAD/FHA domain"/>
    <property type="match status" value="1"/>
</dbReference>
<dbReference type="InterPro" id="IPR008984">
    <property type="entry name" value="SMAD_FHA_dom_sf"/>
</dbReference>